<keyword evidence="3" id="KW-1185">Reference proteome</keyword>
<reference evidence="2" key="1">
    <citation type="submission" date="2023-03" db="EMBL/GenBank/DDBJ databases">
        <title>Massive genome expansion in bonnet fungi (Mycena s.s.) driven by repeated elements and novel gene families across ecological guilds.</title>
        <authorList>
            <consortium name="Lawrence Berkeley National Laboratory"/>
            <person name="Harder C.B."/>
            <person name="Miyauchi S."/>
            <person name="Viragh M."/>
            <person name="Kuo A."/>
            <person name="Thoen E."/>
            <person name="Andreopoulos B."/>
            <person name="Lu D."/>
            <person name="Skrede I."/>
            <person name="Drula E."/>
            <person name="Henrissat B."/>
            <person name="Morin E."/>
            <person name="Kohler A."/>
            <person name="Barry K."/>
            <person name="LaButti K."/>
            <person name="Morin E."/>
            <person name="Salamov A."/>
            <person name="Lipzen A."/>
            <person name="Mereny Z."/>
            <person name="Hegedus B."/>
            <person name="Baldrian P."/>
            <person name="Stursova M."/>
            <person name="Weitz H."/>
            <person name="Taylor A."/>
            <person name="Grigoriev I.V."/>
            <person name="Nagy L.G."/>
            <person name="Martin F."/>
            <person name="Kauserud H."/>
        </authorList>
    </citation>
    <scope>NUCLEOTIDE SEQUENCE</scope>
    <source>
        <strain evidence="2">CBHHK173m</strain>
    </source>
</reference>
<accession>A0AAD6U2T0</accession>
<keyword evidence="1" id="KW-1133">Transmembrane helix</keyword>
<name>A0AAD6U2T0_9AGAR</name>
<sequence>MSDSHAILIAVASCHLRSSGCTSLRRKSVRSPLIRADGTVQATTEKHCDAFIVRLPLLLTPARPSSSFSASRPYAPPPPPAMFALFAVYLLPSAPLHIVLLSSLVLCPPSPAVIEHPLTHLSQTEHDIAQIAGAGHTWVRASISFKAIRCVFSFSLPFLYSFPLLVSVFPWWDACFRFASGRHVSTPPRPSL</sequence>
<evidence type="ECO:0000313" key="2">
    <source>
        <dbReference type="EMBL" id="KAJ7086331.1"/>
    </source>
</evidence>
<evidence type="ECO:0000313" key="3">
    <source>
        <dbReference type="Proteomes" id="UP001222325"/>
    </source>
</evidence>
<gene>
    <name evidence="2" type="ORF">B0H15DRAFT_950440</name>
</gene>
<comment type="caution">
    <text evidence="2">The sequence shown here is derived from an EMBL/GenBank/DDBJ whole genome shotgun (WGS) entry which is preliminary data.</text>
</comment>
<feature type="transmembrane region" description="Helical" evidence="1">
    <location>
        <begin position="150"/>
        <end position="172"/>
    </location>
</feature>
<dbReference type="Proteomes" id="UP001222325">
    <property type="component" value="Unassembled WGS sequence"/>
</dbReference>
<dbReference type="EMBL" id="JARJCN010000031">
    <property type="protein sequence ID" value="KAJ7086331.1"/>
    <property type="molecule type" value="Genomic_DNA"/>
</dbReference>
<proteinExistence type="predicted"/>
<dbReference type="AlphaFoldDB" id="A0AAD6U2T0"/>
<keyword evidence="1" id="KW-0812">Transmembrane</keyword>
<protein>
    <submittedName>
        <fullName evidence="2">Uncharacterized protein</fullName>
    </submittedName>
</protein>
<organism evidence="2 3">
    <name type="scientific">Mycena belliarum</name>
    <dbReference type="NCBI Taxonomy" id="1033014"/>
    <lineage>
        <taxon>Eukaryota</taxon>
        <taxon>Fungi</taxon>
        <taxon>Dikarya</taxon>
        <taxon>Basidiomycota</taxon>
        <taxon>Agaricomycotina</taxon>
        <taxon>Agaricomycetes</taxon>
        <taxon>Agaricomycetidae</taxon>
        <taxon>Agaricales</taxon>
        <taxon>Marasmiineae</taxon>
        <taxon>Mycenaceae</taxon>
        <taxon>Mycena</taxon>
    </lineage>
</organism>
<evidence type="ECO:0000256" key="1">
    <source>
        <dbReference type="SAM" id="Phobius"/>
    </source>
</evidence>
<keyword evidence="1" id="KW-0472">Membrane</keyword>